<evidence type="ECO:0000313" key="2">
    <source>
        <dbReference type="Proteomes" id="UP000760860"/>
    </source>
</evidence>
<dbReference type="Proteomes" id="UP000760860">
    <property type="component" value="Unassembled WGS sequence"/>
</dbReference>
<sequence>MDGPMRGPEVVLTYWRLFSLSFDDICVETERLDKRVESNTLVVTTATSVTISKDTLRLVFPHLDSNKKGLFISVCDQSEGVNTSHMRDKGQGH</sequence>
<gene>
    <name evidence="1" type="ORF">PC129_g4636</name>
</gene>
<dbReference type="AlphaFoldDB" id="A0A8T1IP47"/>
<proteinExistence type="predicted"/>
<accession>A0A8T1IP47</accession>
<name>A0A8T1IP47_9STRA</name>
<comment type="caution">
    <text evidence="1">The sequence shown here is derived from an EMBL/GenBank/DDBJ whole genome shotgun (WGS) entry which is preliminary data.</text>
</comment>
<evidence type="ECO:0000313" key="1">
    <source>
        <dbReference type="EMBL" id="KAG3224732.1"/>
    </source>
</evidence>
<reference evidence="1" key="1">
    <citation type="submission" date="2018-05" db="EMBL/GenBank/DDBJ databases">
        <title>Effector identification in a new, highly contiguous assembly of the strawberry crown rot pathogen Phytophthora cactorum.</title>
        <authorList>
            <person name="Armitage A.D."/>
            <person name="Nellist C.F."/>
            <person name="Bates H."/>
            <person name="Vickerstaff R.J."/>
            <person name="Harrison R.J."/>
        </authorList>
    </citation>
    <scope>NUCLEOTIDE SEQUENCE</scope>
    <source>
        <strain evidence="1">P421</strain>
    </source>
</reference>
<dbReference type="EMBL" id="RCMV01000103">
    <property type="protein sequence ID" value="KAG3224732.1"/>
    <property type="molecule type" value="Genomic_DNA"/>
</dbReference>
<protein>
    <submittedName>
        <fullName evidence="1">Uncharacterized protein</fullName>
    </submittedName>
</protein>
<organism evidence="1 2">
    <name type="scientific">Phytophthora cactorum</name>
    <dbReference type="NCBI Taxonomy" id="29920"/>
    <lineage>
        <taxon>Eukaryota</taxon>
        <taxon>Sar</taxon>
        <taxon>Stramenopiles</taxon>
        <taxon>Oomycota</taxon>
        <taxon>Peronosporomycetes</taxon>
        <taxon>Peronosporales</taxon>
        <taxon>Peronosporaceae</taxon>
        <taxon>Phytophthora</taxon>
    </lineage>
</organism>